<keyword evidence="3" id="KW-1185">Reference proteome</keyword>
<organism evidence="3 4">
    <name type="scientific">Ceratosolen solmsi marchali</name>
    <dbReference type="NCBI Taxonomy" id="326594"/>
    <lineage>
        <taxon>Eukaryota</taxon>
        <taxon>Metazoa</taxon>
        <taxon>Ecdysozoa</taxon>
        <taxon>Arthropoda</taxon>
        <taxon>Hexapoda</taxon>
        <taxon>Insecta</taxon>
        <taxon>Pterygota</taxon>
        <taxon>Neoptera</taxon>
        <taxon>Endopterygota</taxon>
        <taxon>Hymenoptera</taxon>
        <taxon>Apocrita</taxon>
        <taxon>Proctotrupomorpha</taxon>
        <taxon>Chalcidoidea</taxon>
        <taxon>Agaonidae</taxon>
        <taxon>Agaoninae</taxon>
        <taxon>Ceratosolen</taxon>
    </lineage>
</organism>
<sequence>MRSNAELIILSKIYCFIAVLVLISSFAGCAAGSCLSYGHSCWGAHGKRNDPESDPGNRRIGPSGLASRWLFFSRMVNRQAALSPRSRPRMMPEMSLLTEPRLR</sequence>
<gene>
    <name evidence="4" type="primary">LOC105362726</name>
</gene>
<evidence type="ECO:0000256" key="1">
    <source>
        <dbReference type="SAM" id="MobiDB-lite"/>
    </source>
</evidence>
<evidence type="ECO:0000313" key="3">
    <source>
        <dbReference type="Proteomes" id="UP000695007"/>
    </source>
</evidence>
<dbReference type="AlphaFoldDB" id="A0AAJ6YI63"/>
<feature type="region of interest" description="Disordered" evidence="1">
    <location>
        <begin position="83"/>
        <end position="103"/>
    </location>
</feature>
<accession>A0AAJ6YI63</accession>
<dbReference type="GeneID" id="105362726"/>
<dbReference type="KEGG" id="csol:105362726"/>
<proteinExistence type="predicted"/>
<evidence type="ECO:0000313" key="4">
    <source>
        <dbReference type="RefSeq" id="XP_011498515.1"/>
    </source>
</evidence>
<feature type="signal peptide" evidence="2">
    <location>
        <begin position="1"/>
        <end position="31"/>
    </location>
</feature>
<feature type="chain" id="PRO_5042615925" evidence="2">
    <location>
        <begin position="32"/>
        <end position="103"/>
    </location>
</feature>
<dbReference type="Proteomes" id="UP000695007">
    <property type="component" value="Unplaced"/>
</dbReference>
<reference evidence="4" key="1">
    <citation type="submission" date="2025-08" db="UniProtKB">
        <authorList>
            <consortium name="RefSeq"/>
        </authorList>
    </citation>
    <scope>IDENTIFICATION</scope>
</reference>
<evidence type="ECO:0000256" key="2">
    <source>
        <dbReference type="SAM" id="SignalP"/>
    </source>
</evidence>
<name>A0AAJ6YI63_9HYME</name>
<dbReference type="RefSeq" id="XP_011498515.1">
    <property type="nucleotide sequence ID" value="XM_011500213.1"/>
</dbReference>
<protein>
    <submittedName>
        <fullName evidence="4">Uncharacterized protein LOC105362726</fullName>
    </submittedName>
</protein>
<dbReference type="PROSITE" id="PS51257">
    <property type="entry name" value="PROKAR_LIPOPROTEIN"/>
    <property type="match status" value="1"/>
</dbReference>
<keyword evidence="2" id="KW-0732">Signal</keyword>